<dbReference type="Proteomes" id="UP001497472">
    <property type="component" value="Unassembled WGS sequence"/>
</dbReference>
<feature type="compositionally biased region" description="Gly residues" evidence="1">
    <location>
        <begin position="1"/>
        <end position="10"/>
    </location>
</feature>
<comment type="caution">
    <text evidence="2">The sequence shown here is derived from an EMBL/GenBank/DDBJ whole genome shotgun (WGS) entry which is preliminary data.</text>
</comment>
<organism evidence="2 3">
    <name type="scientific">Leptosia nina</name>
    <dbReference type="NCBI Taxonomy" id="320188"/>
    <lineage>
        <taxon>Eukaryota</taxon>
        <taxon>Metazoa</taxon>
        <taxon>Ecdysozoa</taxon>
        <taxon>Arthropoda</taxon>
        <taxon>Hexapoda</taxon>
        <taxon>Insecta</taxon>
        <taxon>Pterygota</taxon>
        <taxon>Neoptera</taxon>
        <taxon>Endopterygota</taxon>
        <taxon>Lepidoptera</taxon>
        <taxon>Glossata</taxon>
        <taxon>Ditrysia</taxon>
        <taxon>Papilionoidea</taxon>
        <taxon>Pieridae</taxon>
        <taxon>Pierinae</taxon>
        <taxon>Leptosia</taxon>
    </lineage>
</organism>
<sequence length="147" mass="15345">MCVPAGGSGGEFVADLTSPQGRAVGVPAPLDLPTSGPGTIGDLREASGLYAALKKATVFAPRQTLPHKALASRQPFGTVRWPSERPQQGVAPMRPDSDRRPAHEGSAVAVKRCGRRAVAAGGRLSRGDNGESAQWRRPLGTAVRRGM</sequence>
<evidence type="ECO:0000256" key="1">
    <source>
        <dbReference type="SAM" id="MobiDB-lite"/>
    </source>
</evidence>
<proteinExistence type="predicted"/>
<protein>
    <submittedName>
        <fullName evidence="2">Uncharacterized protein</fullName>
    </submittedName>
</protein>
<evidence type="ECO:0000313" key="3">
    <source>
        <dbReference type="Proteomes" id="UP001497472"/>
    </source>
</evidence>
<keyword evidence="3" id="KW-1185">Reference proteome</keyword>
<reference evidence="2 3" key="1">
    <citation type="submission" date="2023-11" db="EMBL/GenBank/DDBJ databases">
        <authorList>
            <person name="Okamura Y."/>
        </authorList>
    </citation>
    <scope>NUCLEOTIDE SEQUENCE [LARGE SCALE GENOMIC DNA]</scope>
</reference>
<feature type="region of interest" description="Disordered" evidence="1">
    <location>
        <begin position="120"/>
        <end position="147"/>
    </location>
</feature>
<name>A0AAV1IVD8_9NEOP</name>
<accession>A0AAV1IVD8</accession>
<evidence type="ECO:0000313" key="2">
    <source>
        <dbReference type="EMBL" id="CAK1540065.1"/>
    </source>
</evidence>
<dbReference type="EMBL" id="CAVLEF010000001">
    <property type="protein sequence ID" value="CAK1540065.1"/>
    <property type="molecule type" value="Genomic_DNA"/>
</dbReference>
<dbReference type="AlphaFoldDB" id="A0AAV1IVD8"/>
<feature type="region of interest" description="Disordered" evidence="1">
    <location>
        <begin position="69"/>
        <end position="108"/>
    </location>
</feature>
<gene>
    <name evidence="2" type="ORF">LNINA_LOCUS149</name>
</gene>
<feature type="region of interest" description="Disordered" evidence="1">
    <location>
        <begin position="1"/>
        <end position="40"/>
    </location>
</feature>